<evidence type="ECO:0000259" key="9">
    <source>
        <dbReference type="Pfam" id="PF07715"/>
    </source>
</evidence>
<keyword evidence="11" id="KW-1185">Reference proteome</keyword>
<dbReference type="PROSITE" id="PS52016">
    <property type="entry name" value="TONB_DEPENDENT_REC_3"/>
    <property type="match status" value="1"/>
</dbReference>
<organism evidence="10 11">
    <name type="scientific">Flavobacterium erciyesense</name>
    <dbReference type="NCBI Taxonomy" id="2825842"/>
    <lineage>
        <taxon>Bacteria</taxon>
        <taxon>Pseudomonadati</taxon>
        <taxon>Bacteroidota</taxon>
        <taxon>Flavobacteriia</taxon>
        <taxon>Flavobacteriales</taxon>
        <taxon>Flavobacteriaceae</taxon>
        <taxon>Flavobacterium</taxon>
    </lineage>
</organism>
<evidence type="ECO:0000256" key="7">
    <source>
        <dbReference type="PROSITE-ProRule" id="PRU01360"/>
    </source>
</evidence>
<comment type="caution">
    <text evidence="10">The sequence shown here is derived from an EMBL/GenBank/DDBJ whole genome shotgun (WGS) entry which is preliminary data.</text>
</comment>
<evidence type="ECO:0000313" key="10">
    <source>
        <dbReference type="EMBL" id="MBQ0907901.1"/>
    </source>
</evidence>
<dbReference type="InterPro" id="IPR037066">
    <property type="entry name" value="Plug_dom_sf"/>
</dbReference>
<dbReference type="Proteomes" id="UP000679008">
    <property type="component" value="Unassembled WGS sequence"/>
</dbReference>
<evidence type="ECO:0000256" key="5">
    <source>
        <dbReference type="ARBA" id="ARBA00023136"/>
    </source>
</evidence>
<name>A0ABS5D1K1_9FLAO</name>
<dbReference type="NCBIfam" id="TIGR04057">
    <property type="entry name" value="SusC_RagA_signa"/>
    <property type="match status" value="1"/>
</dbReference>
<keyword evidence="6 7" id="KW-0998">Cell outer membrane</keyword>
<evidence type="ECO:0000313" key="11">
    <source>
        <dbReference type="Proteomes" id="UP000679008"/>
    </source>
</evidence>
<keyword evidence="2 7" id="KW-0813">Transport</keyword>
<dbReference type="Pfam" id="PF07715">
    <property type="entry name" value="Plug"/>
    <property type="match status" value="1"/>
</dbReference>
<dbReference type="InterPro" id="IPR012910">
    <property type="entry name" value="Plug_dom"/>
</dbReference>
<feature type="domain" description="TonB-dependent receptor plug" evidence="9">
    <location>
        <begin position="117"/>
        <end position="226"/>
    </location>
</feature>
<dbReference type="SUPFAM" id="SSF49464">
    <property type="entry name" value="Carboxypeptidase regulatory domain-like"/>
    <property type="match status" value="1"/>
</dbReference>
<comment type="subcellular location">
    <subcellularLocation>
        <location evidence="1 7">Cell outer membrane</location>
        <topology evidence="1 7">Multi-pass membrane protein</topology>
    </subcellularLocation>
</comment>
<keyword evidence="5 7" id="KW-0472">Membrane</keyword>
<keyword evidence="4 7" id="KW-0812">Transmembrane</keyword>
<proteinExistence type="inferred from homology"/>
<dbReference type="Pfam" id="PF13715">
    <property type="entry name" value="CarbopepD_reg_2"/>
    <property type="match status" value="1"/>
</dbReference>
<evidence type="ECO:0000256" key="8">
    <source>
        <dbReference type="SAM" id="SignalP"/>
    </source>
</evidence>
<dbReference type="InterPro" id="IPR036942">
    <property type="entry name" value="Beta-barrel_TonB_sf"/>
</dbReference>
<protein>
    <submittedName>
        <fullName evidence="10">SusC/RagA family TonB-linked outer membrane protein</fullName>
    </submittedName>
</protein>
<feature type="chain" id="PRO_5045875383" evidence="8">
    <location>
        <begin position="23"/>
        <end position="1009"/>
    </location>
</feature>
<evidence type="ECO:0000256" key="2">
    <source>
        <dbReference type="ARBA" id="ARBA00022448"/>
    </source>
</evidence>
<reference evidence="10 11" key="1">
    <citation type="submission" date="2021-04" db="EMBL/GenBank/DDBJ databases">
        <title>Description of novel Flavobacterium sp. F-328.</title>
        <authorList>
            <person name="Saticioglu I.B."/>
        </authorList>
    </citation>
    <scope>NUCLEOTIDE SEQUENCE [LARGE SCALE GENOMIC DNA]</scope>
    <source>
        <strain evidence="10 11">F-328</strain>
    </source>
</reference>
<dbReference type="InterPro" id="IPR023997">
    <property type="entry name" value="TonB-dep_OMP_SusC/RagA_CS"/>
</dbReference>
<dbReference type="RefSeq" id="WP_210788407.1">
    <property type="nucleotide sequence ID" value="NZ_JAGPXB010000002.1"/>
</dbReference>
<dbReference type="EMBL" id="JAGPXB010000002">
    <property type="protein sequence ID" value="MBQ0907901.1"/>
    <property type="molecule type" value="Genomic_DNA"/>
</dbReference>
<dbReference type="Gene3D" id="2.170.130.10">
    <property type="entry name" value="TonB-dependent receptor, plug domain"/>
    <property type="match status" value="1"/>
</dbReference>
<sequence>MRSKYKWIMTLLVAFSMHLSFAQEKTITGVVTDVTGPLPGVNVGVKGSKTGVQTDLDGKYSIKAKTGDVLVFSFVGMTETTKTVGASNTVNVKMQEGVSLNEVVVQTNLGYYSRDSRKLSSSVSTVSADEIAKQSPVLTVQNALQGQAAGVQVTQQNGKPGGAAYVTVRGAVSITGGTAEAVYVVDGAFVSGTEASALSANDVESVNILKDGAAAAIYGVRGGNGVVVITTKKGKNAKAKFSFNNTLGFSQKVKDPFRMMNAAEKIRYEGLIGAGSTVAATPAQKALLQSYDHDWQDDLLRKGFIQNNNFSYSGGNEQFTNFMSLGYSEDTGIIDKLKGFTRITGRYNSEYTANKNVKIGFNIGGSYEKFNDSRDRNNAQSPIRAMYDYNPYEPFFARDANGNIVKDALGNNVFNTNLLAGFPIQEAIINNTEQRRFFRLYGRPYIELGLIKDLSFKTQINMNYERYQRETFTKPFSFLDLIVGDPAARGQKTDNGWDSLEYQLTNSLNYKFSINDKHNFAATALYEYFKSNFRSYTLTRKGYVNGDLPTAGTAVVGVPATGRSENATISIFGSVDYDFNNKYLISLYGRQDGNSVLGINDKYSFAKGISLGWNVTEEDFMKDLTWINNLKIRGSYGELNSSNGIGSYTAQNLFSTTPYGGGIGTILTGNTIGNPNLQFEVAEKTEIGLEASLFKNWVSFSGSVFNDKRNGFIYGDNTTNGTAFGTLINAGDWTSKGVELELKVFAIKNANTTLSFYVNAATFDRKINELNRPGDPNNQLFRGLTVNKVGQQPDDFFLVPYAGVNATTGRAMYRKLDGSLTDVYSAGDRQFTGKTPYAKHEGGFGMQFTYKGFDLSTDFVFKSGNYTYNYMRQNMVADGAAPTRNQAVDAFDFWTPTNTDASLPAPQQLSGVNSNLESTRFLEDASYIRLRNLNFGYKFTKKAFPGLPIDEFRVFTQMQNLLTWSKFNGDPEVGIGSAESQTGLLVPGQFALYSYPTVQSFLFGVSINL</sequence>
<gene>
    <name evidence="10" type="ORF">KBJ98_04210</name>
</gene>
<evidence type="ECO:0000256" key="6">
    <source>
        <dbReference type="ARBA" id="ARBA00023237"/>
    </source>
</evidence>
<evidence type="ECO:0000256" key="1">
    <source>
        <dbReference type="ARBA" id="ARBA00004571"/>
    </source>
</evidence>
<dbReference type="Gene3D" id="2.60.40.1120">
    <property type="entry name" value="Carboxypeptidase-like, regulatory domain"/>
    <property type="match status" value="1"/>
</dbReference>
<feature type="signal peptide" evidence="8">
    <location>
        <begin position="1"/>
        <end position="22"/>
    </location>
</feature>
<keyword evidence="3 7" id="KW-1134">Transmembrane beta strand</keyword>
<dbReference type="InterPro" id="IPR023996">
    <property type="entry name" value="TonB-dep_OMP_SusC/RagA"/>
</dbReference>
<dbReference type="InterPro" id="IPR008969">
    <property type="entry name" value="CarboxyPept-like_regulatory"/>
</dbReference>
<evidence type="ECO:0000256" key="4">
    <source>
        <dbReference type="ARBA" id="ARBA00022692"/>
    </source>
</evidence>
<dbReference type="Gene3D" id="2.40.170.20">
    <property type="entry name" value="TonB-dependent receptor, beta-barrel domain"/>
    <property type="match status" value="1"/>
</dbReference>
<keyword evidence="8" id="KW-0732">Signal</keyword>
<evidence type="ECO:0000256" key="3">
    <source>
        <dbReference type="ARBA" id="ARBA00022452"/>
    </source>
</evidence>
<dbReference type="SUPFAM" id="SSF56935">
    <property type="entry name" value="Porins"/>
    <property type="match status" value="1"/>
</dbReference>
<comment type="similarity">
    <text evidence="7">Belongs to the TonB-dependent receptor family.</text>
</comment>
<dbReference type="InterPro" id="IPR039426">
    <property type="entry name" value="TonB-dep_rcpt-like"/>
</dbReference>
<accession>A0ABS5D1K1</accession>
<dbReference type="NCBIfam" id="TIGR04056">
    <property type="entry name" value="OMP_RagA_SusC"/>
    <property type="match status" value="1"/>
</dbReference>